<reference evidence="1" key="1">
    <citation type="submission" date="2013-03" db="EMBL/GenBank/DDBJ databases">
        <title>Morphological and molecular characterization of Tuber bellonae in Italy.</title>
        <authorList>
            <person name="Mang S.M."/>
            <person name="Zotta T."/>
            <person name="Camele I."/>
            <person name="Rana G.L."/>
        </authorList>
    </citation>
    <scope>NUCLEOTIDE SEQUENCE</scope>
    <source>
        <strain evidence="1">C</strain>
        <tissue evidence="1">Ascocarp</tissue>
    </source>
</reference>
<proteinExistence type="predicted"/>
<protein>
    <submittedName>
        <fullName evidence="1">Beta tubulin protein</fullName>
    </submittedName>
</protein>
<feature type="non-terminal residue" evidence="1">
    <location>
        <position position="146"/>
    </location>
</feature>
<dbReference type="EMBL" id="HF947921">
    <property type="protein sequence ID" value="CDF63913.1"/>
    <property type="molecule type" value="Genomic_DNA"/>
</dbReference>
<dbReference type="AlphaFoldDB" id="A0A0H5BMX2"/>
<accession>A0A0H5BMX2</accession>
<feature type="non-terminal residue" evidence="1">
    <location>
        <position position="1"/>
    </location>
</feature>
<sequence>IFLCIVEWNDQWGTWTRWVRRASYRLLPIHGIWTSCMFQNIYQLRRNEWTCRSSEKMSTSRRLVYGYCIFNFRRIFLINVQRRLLETNTFPVLCWSTWNPAPWMLFDLAPLETSSGQTTLSLDHPVPRYNWAKGQLTKGGPRVTTL</sequence>
<organism evidence="1">
    <name type="scientific">Tuber bellonae</name>
    <dbReference type="NCBI Taxonomy" id="1341929"/>
    <lineage>
        <taxon>Eukaryota</taxon>
        <taxon>Fungi</taxon>
        <taxon>Dikarya</taxon>
        <taxon>Ascomycota</taxon>
        <taxon>Pezizomycotina</taxon>
        <taxon>Pezizomycetes</taxon>
        <taxon>Pezizales</taxon>
        <taxon>Tuberaceae</taxon>
        <taxon>Tuber</taxon>
    </lineage>
</organism>
<gene>
    <name evidence="1" type="primary">beta tubulin</name>
</gene>
<evidence type="ECO:0000313" key="1">
    <source>
        <dbReference type="EMBL" id="CDF63913.1"/>
    </source>
</evidence>
<name>A0A0H5BMX2_9PEZI</name>